<sequence>MRSPNTVLGAAGLATFLVVGEAVPRLGLVDADYFSPPSRIAGALGAELAGGAFWSALGSTLTGWVLGLGIASGAAVLCGLLITIVPFLRQVTASTIEFLRPIPSVALIPLAVLLYGTELRSVLLLVVYASFWQVLVQVLYGVQDVDPVAEETARSYGLGTWARVRYVIWPTALPYVMTGIRLAAAVALVLAITAELVIGAPGLGALIAVAQASQAVPDMYALVTVTGVLGLLINLGARAVERRALAWHQSVRGEVVL</sequence>
<dbReference type="PROSITE" id="PS50928">
    <property type="entry name" value="ABC_TM1"/>
    <property type="match status" value="1"/>
</dbReference>
<dbReference type="PANTHER" id="PTHR30151">
    <property type="entry name" value="ALKANE SULFONATE ABC TRANSPORTER-RELATED, MEMBRANE SUBUNIT"/>
    <property type="match status" value="1"/>
</dbReference>
<protein>
    <submittedName>
        <fullName evidence="9">ABC transporter permease</fullName>
    </submittedName>
</protein>
<reference evidence="9 10" key="1">
    <citation type="submission" date="2024-06" db="EMBL/GenBank/DDBJ databases">
        <title>The Natural Products Discovery Center: Release of the First 8490 Sequenced Strains for Exploring Actinobacteria Biosynthetic Diversity.</title>
        <authorList>
            <person name="Kalkreuter E."/>
            <person name="Kautsar S.A."/>
            <person name="Yang D."/>
            <person name="Bader C.D."/>
            <person name="Teijaro C.N."/>
            <person name="Fluegel L."/>
            <person name="Davis C.M."/>
            <person name="Simpson J.R."/>
            <person name="Lauterbach L."/>
            <person name="Steele A.D."/>
            <person name="Gui C."/>
            <person name="Meng S."/>
            <person name="Li G."/>
            <person name="Viehrig K."/>
            <person name="Ye F."/>
            <person name="Su P."/>
            <person name="Kiefer A.F."/>
            <person name="Nichols A."/>
            <person name="Cepeda A.J."/>
            <person name="Yan W."/>
            <person name="Fan B."/>
            <person name="Jiang Y."/>
            <person name="Adhikari A."/>
            <person name="Zheng C.-J."/>
            <person name="Schuster L."/>
            <person name="Cowan T.M."/>
            <person name="Smanski M.J."/>
            <person name="Chevrette M.G."/>
            <person name="De Carvalho L.P.S."/>
            <person name="Shen B."/>
        </authorList>
    </citation>
    <scope>NUCLEOTIDE SEQUENCE [LARGE SCALE GENOMIC DNA]</scope>
    <source>
        <strain evidence="9 10">NPDC001694</strain>
    </source>
</reference>
<evidence type="ECO:0000256" key="7">
    <source>
        <dbReference type="RuleBase" id="RU363032"/>
    </source>
</evidence>
<evidence type="ECO:0000259" key="8">
    <source>
        <dbReference type="PROSITE" id="PS50928"/>
    </source>
</evidence>
<keyword evidence="3" id="KW-1003">Cell membrane</keyword>
<accession>A0ABV1TJW1</accession>
<evidence type="ECO:0000256" key="4">
    <source>
        <dbReference type="ARBA" id="ARBA00022692"/>
    </source>
</evidence>
<evidence type="ECO:0000256" key="2">
    <source>
        <dbReference type="ARBA" id="ARBA00022448"/>
    </source>
</evidence>
<comment type="subcellular location">
    <subcellularLocation>
        <location evidence="1 7">Cell membrane</location>
        <topology evidence="1 7">Multi-pass membrane protein</topology>
    </subcellularLocation>
</comment>
<keyword evidence="6 7" id="KW-0472">Membrane</keyword>
<evidence type="ECO:0000256" key="3">
    <source>
        <dbReference type="ARBA" id="ARBA00022475"/>
    </source>
</evidence>
<dbReference type="Proteomes" id="UP001490365">
    <property type="component" value="Unassembled WGS sequence"/>
</dbReference>
<dbReference type="Pfam" id="PF00528">
    <property type="entry name" value="BPD_transp_1"/>
    <property type="match status" value="1"/>
</dbReference>
<keyword evidence="4 7" id="KW-0812">Transmembrane</keyword>
<feature type="transmembrane region" description="Helical" evidence="7">
    <location>
        <begin position="219"/>
        <end position="237"/>
    </location>
</feature>
<dbReference type="InterPro" id="IPR000515">
    <property type="entry name" value="MetI-like"/>
</dbReference>
<organism evidence="9 10">
    <name type="scientific">Streptomyces sp. 900105755</name>
    <dbReference type="NCBI Taxonomy" id="3154389"/>
    <lineage>
        <taxon>Bacteria</taxon>
        <taxon>Bacillati</taxon>
        <taxon>Actinomycetota</taxon>
        <taxon>Actinomycetes</taxon>
        <taxon>Kitasatosporales</taxon>
        <taxon>Streptomycetaceae</taxon>
        <taxon>Streptomyces</taxon>
    </lineage>
</organism>
<evidence type="ECO:0000313" key="9">
    <source>
        <dbReference type="EMBL" id="MER6270323.1"/>
    </source>
</evidence>
<proteinExistence type="inferred from homology"/>
<dbReference type="Gene3D" id="1.10.3720.10">
    <property type="entry name" value="MetI-like"/>
    <property type="match status" value="1"/>
</dbReference>
<keyword evidence="5 7" id="KW-1133">Transmembrane helix</keyword>
<dbReference type="SUPFAM" id="SSF161098">
    <property type="entry name" value="MetI-like"/>
    <property type="match status" value="1"/>
</dbReference>
<keyword evidence="2 7" id="KW-0813">Transport</keyword>
<dbReference type="CDD" id="cd06261">
    <property type="entry name" value="TM_PBP2"/>
    <property type="match status" value="1"/>
</dbReference>
<feature type="transmembrane region" description="Helical" evidence="7">
    <location>
        <begin position="64"/>
        <end position="86"/>
    </location>
</feature>
<name>A0ABV1TJW1_9ACTN</name>
<evidence type="ECO:0000256" key="6">
    <source>
        <dbReference type="ARBA" id="ARBA00023136"/>
    </source>
</evidence>
<evidence type="ECO:0000256" key="5">
    <source>
        <dbReference type="ARBA" id="ARBA00022989"/>
    </source>
</evidence>
<dbReference type="PANTHER" id="PTHR30151:SF25">
    <property type="entry name" value="TAURINE TRANSPORT SYSTEM PERMEASE PROTEIN TAUC"/>
    <property type="match status" value="1"/>
</dbReference>
<gene>
    <name evidence="9" type="ORF">ABT211_23950</name>
</gene>
<dbReference type="RefSeq" id="WP_351958772.1">
    <property type="nucleotide sequence ID" value="NZ_JBEOZM010000010.1"/>
</dbReference>
<comment type="caution">
    <text evidence="9">The sequence shown here is derived from an EMBL/GenBank/DDBJ whole genome shotgun (WGS) entry which is preliminary data.</text>
</comment>
<evidence type="ECO:0000256" key="1">
    <source>
        <dbReference type="ARBA" id="ARBA00004651"/>
    </source>
</evidence>
<keyword evidence="10" id="KW-1185">Reference proteome</keyword>
<feature type="transmembrane region" description="Helical" evidence="7">
    <location>
        <begin position="122"/>
        <end position="142"/>
    </location>
</feature>
<dbReference type="InterPro" id="IPR035906">
    <property type="entry name" value="MetI-like_sf"/>
</dbReference>
<comment type="similarity">
    <text evidence="7">Belongs to the binding-protein-dependent transport system permease family.</text>
</comment>
<feature type="transmembrane region" description="Helical" evidence="7">
    <location>
        <begin position="98"/>
        <end position="116"/>
    </location>
</feature>
<dbReference type="EMBL" id="JBEOZM010000010">
    <property type="protein sequence ID" value="MER6270323.1"/>
    <property type="molecule type" value="Genomic_DNA"/>
</dbReference>
<feature type="transmembrane region" description="Helical" evidence="7">
    <location>
        <begin position="182"/>
        <end position="207"/>
    </location>
</feature>
<feature type="domain" description="ABC transmembrane type-1" evidence="8">
    <location>
        <begin position="57"/>
        <end position="241"/>
    </location>
</feature>
<evidence type="ECO:0000313" key="10">
    <source>
        <dbReference type="Proteomes" id="UP001490365"/>
    </source>
</evidence>